<name>A0A8E1RK37_LENKE</name>
<dbReference type="CDD" id="cd00293">
    <property type="entry name" value="USP-like"/>
    <property type="match status" value="1"/>
</dbReference>
<organism evidence="3 4">
    <name type="scientific">Lentilactobacillus kefiri DSM 20587 = JCM 5818</name>
    <dbReference type="NCBI Taxonomy" id="1423764"/>
    <lineage>
        <taxon>Bacteria</taxon>
        <taxon>Bacillati</taxon>
        <taxon>Bacillota</taxon>
        <taxon>Bacilli</taxon>
        <taxon>Lactobacillales</taxon>
        <taxon>Lactobacillaceae</taxon>
        <taxon>Lentilactobacillus</taxon>
    </lineage>
</organism>
<dbReference type="InterPro" id="IPR006015">
    <property type="entry name" value="Universal_stress_UspA"/>
</dbReference>
<gene>
    <name evidence="3" type="ORF">FC95_GL000669</name>
</gene>
<dbReference type="Proteomes" id="UP000051164">
    <property type="component" value="Unassembled WGS sequence"/>
</dbReference>
<sequence>MVKNDYGVIVMEQKYQNVLVPVDGSGVTNKVLERAIDVAKVNDAHLDILNILEVNQFNQTYGSAVSGDVVFKLTENTEKKLEGLKQEALDAGVKDVNIHIRFGNPKPIIAREFPKDHHSDVIVIGATGLSAVERLIIGSVTSYVTRTASCDVLIVRPDKKAGKNQTK</sequence>
<proteinExistence type="inferred from homology"/>
<reference evidence="3 4" key="1">
    <citation type="journal article" date="2015" name="Genome Announc.">
        <title>Expanding the biotechnology potential of lactobacilli through comparative genomics of 213 strains and associated genera.</title>
        <authorList>
            <person name="Sun Z."/>
            <person name="Harris H.M."/>
            <person name="McCann A."/>
            <person name="Guo C."/>
            <person name="Argimon S."/>
            <person name="Zhang W."/>
            <person name="Yang X."/>
            <person name="Jeffery I.B."/>
            <person name="Cooney J.C."/>
            <person name="Kagawa T.F."/>
            <person name="Liu W."/>
            <person name="Song Y."/>
            <person name="Salvetti E."/>
            <person name="Wrobel A."/>
            <person name="Rasinkangas P."/>
            <person name="Parkhill J."/>
            <person name="Rea M.C."/>
            <person name="O'Sullivan O."/>
            <person name="Ritari J."/>
            <person name="Douillard F.P."/>
            <person name="Paul Ross R."/>
            <person name="Yang R."/>
            <person name="Briner A.E."/>
            <person name="Felis G.E."/>
            <person name="de Vos W.M."/>
            <person name="Barrangou R."/>
            <person name="Klaenhammer T.R."/>
            <person name="Caufield P.W."/>
            <person name="Cui Y."/>
            <person name="Zhang H."/>
            <person name="O'Toole P.W."/>
        </authorList>
    </citation>
    <scope>NUCLEOTIDE SEQUENCE [LARGE SCALE GENOMIC DNA]</scope>
    <source>
        <strain evidence="3 4">DSM 20587</strain>
    </source>
</reference>
<dbReference type="PIRSF" id="PIRSF006276">
    <property type="entry name" value="UspA"/>
    <property type="match status" value="1"/>
</dbReference>
<evidence type="ECO:0000259" key="2">
    <source>
        <dbReference type="Pfam" id="PF00582"/>
    </source>
</evidence>
<dbReference type="Gene3D" id="3.40.50.620">
    <property type="entry name" value="HUPs"/>
    <property type="match status" value="1"/>
</dbReference>
<comment type="similarity">
    <text evidence="1">Belongs to the universal stress protein A family.</text>
</comment>
<feature type="domain" description="UspA" evidence="2">
    <location>
        <begin position="15"/>
        <end position="156"/>
    </location>
</feature>
<dbReference type="InterPro" id="IPR006016">
    <property type="entry name" value="UspA"/>
</dbReference>
<dbReference type="AlphaFoldDB" id="A0A8E1RK37"/>
<dbReference type="PANTHER" id="PTHR46268:SF6">
    <property type="entry name" value="UNIVERSAL STRESS PROTEIN UP12"/>
    <property type="match status" value="1"/>
</dbReference>
<evidence type="ECO:0000313" key="3">
    <source>
        <dbReference type="EMBL" id="KRM53723.1"/>
    </source>
</evidence>
<dbReference type="Pfam" id="PF00582">
    <property type="entry name" value="Usp"/>
    <property type="match status" value="1"/>
</dbReference>
<comment type="caution">
    <text evidence="3">The sequence shown here is derived from an EMBL/GenBank/DDBJ whole genome shotgun (WGS) entry which is preliminary data.</text>
</comment>
<accession>A0A8E1RK37</accession>
<dbReference type="InterPro" id="IPR014729">
    <property type="entry name" value="Rossmann-like_a/b/a_fold"/>
</dbReference>
<dbReference type="PANTHER" id="PTHR46268">
    <property type="entry name" value="STRESS RESPONSE PROTEIN NHAX"/>
    <property type="match status" value="1"/>
</dbReference>
<evidence type="ECO:0000256" key="1">
    <source>
        <dbReference type="ARBA" id="ARBA00008791"/>
    </source>
</evidence>
<dbReference type="EMBL" id="AYYV01000012">
    <property type="protein sequence ID" value="KRM53723.1"/>
    <property type="molecule type" value="Genomic_DNA"/>
</dbReference>
<dbReference type="PRINTS" id="PR01438">
    <property type="entry name" value="UNVRSLSTRESS"/>
</dbReference>
<protein>
    <submittedName>
        <fullName evidence="3">Universal stress family protein</fullName>
    </submittedName>
</protein>
<dbReference type="SUPFAM" id="SSF52402">
    <property type="entry name" value="Adenine nucleotide alpha hydrolases-like"/>
    <property type="match status" value="1"/>
</dbReference>
<evidence type="ECO:0000313" key="4">
    <source>
        <dbReference type="Proteomes" id="UP000051164"/>
    </source>
</evidence>